<accession>A0A502HV53</accession>
<dbReference type="Proteomes" id="UP000320914">
    <property type="component" value="Unassembled WGS sequence"/>
</dbReference>
<reference evidence="3 4" key="1">
    <citation type="journal article" date="2019" name="Environ. Microbiol.">
        <title>Species interactions and distinct microbial communities in high Arctic permafrost affected cryosols are associated with the CH4 and CO2 gas fluxes.</title>
        <authorList>
            <person name="Altshuler I."/>
            <person name="Hamel J."/>
            <person name="Turney S."/>
            <person name="Magnuson E."/>
            <person name="Levesque R."/>
            <person name="Greer C."/>
            <person name="Whyte L.G."/>
        </authorList>
    </citation>
    <scope>NUCLEOTIDE SEQUENCE [LARGE SCALE GENOMIC DNA]</scope>
    <source>
        <strain evidence="3 4">OWC5</strain>
    </source>
</reference>
<keyword evidence="1" id="KW-0812">Transmembrane</keyword>
<evidence type="ECO:0000256" key="1">
    <source>
        <dbReference type="SAM" id="Phobius"/>
    </source>
</evidence>
<dbReference type="AlphaFoldDB" id="A0A502HV53"/>
<comment type="caution">
    <text evidence="3">The sequence shown here is derived from an EMBL/GenBank/DDBJ whole genome shotgun (WGS) entry which is preliminary data.</text>
</comment>
<proteinExistence type="predicted"/>
<protein>
    <submittedName>
        <fullName evidence="3">NACHT domain-containing protein</fullName>
    </submittedName>
</protein>
<dbReference type="Gene3D" id="3.40.50.300">
    <property type="entry name" value="P-loop containing nucleotide triphosphate hydrolases"/>
    <property type="match status" value="1"/>
</dbReference>
<sequence length="291" mass="32243">MSSQPLPKQRDAEIAVVQDQHPSLLLYLALTLIAGGMISTGFFLQKTPDWAGLLLNLGSGLIGSVVILIFVDRKLRSSEISSLSRLPTVGVFRVGTALLPSHRAAFRYCRSLVASLEPNLGHVIRLPGFDELERRAQHGFLLRGSAGTGKTTWAQLYASDSSRRYLQAQATGRVVVVLPLARWKYDRSLYQTLYEHVFKASRCSSRTFRKLLSSGIVSVVFDGYDELFDGGSQLRAEHSELSDKYPKIAWILTSRTIEPLPGSFGEVVGMPGPDPEEFDVIRKRVLESFTS</sequence>
<keyword evidence="1" id="KW-1133">Transmembrane helix</keyword>
<dbReference type="SUPFAM" id="SSF52540">
    <property type="entry name" value="P-loop containing nucleoside triphosphate hydrolases"/>
    <property type="match status" value="1"/>
</dbReference>
<dbReference type="InterPro" id="IPR027417">
    <property type="entry name" value="P-loop_NTPase"/>
</dbReference>
<gene>
    <name evidence="3" type="ORF">EAH74_28280</name>
</gene>
<keyword evidence="1" id="KW-0472">Membrane</keyword>
<feature type="transmembrane region" description="Helical" evidence="1">
    <location>
        <begin position="50"/>
        <end position="71"/>
    </location>
</feature>
<feature type="domain" description="NACHT" evidence="2">
    <location>
        <begin position="141"/>
        <end position="258"/>
    </location>
</feature>
<evidence type="ECO:0000313" key="3">
    <source>
        <dbReference type="EMBL" id="TPG77212.1"/>
    </source>
</evidence>
<evidence type="ECO:0000259" key="2">
    <source>
        <dbReference type="Pfam" id="PF05729"/>
    </source>
</evidence>
<name>A0A502HV53_9PSED</name>
<evidence type="ECO:0000313" key="4">
    <source>
        <dbReference type="Proteomes" id="UP000320914"/>
    </source>
</evidence>
<dbReference type="Pfam" id="PF05729">
    <property type="entry name" value="NACHT"/>
    <property type="match status" value="1"/>
</dbReference>
<dbReference type="EMBL" id="RCZA01000014">
    <property type="protein sequence ID" value="TPG77212.1"/>
    <property type="molecule type" value="Genomic_DNA"/>
</dbReference>
<organism evidence="3 4">
    <name type="scientific">Pseudomonas mandelii</name>
    <dbReference type="NCBI Taxonomy" id="75612"/>
    <lineage>
        <taxon>Bacteria</taxon>
        <taxon>Pseudomonadati</taxon>
        <taxon>Pseudomonadota</taxon>
        <taxon>Gammaproteobacteria</taxon>
        <taxon>Pseudomonadales</taxon>
        <taxon>Pseudomonadaceae</taxon>
        <taxon>Pseudomonas</taxon>
    </lineage>
</organism>
<dbReference type="InterPro" id="IPR007111">
    <property type="entry name" value="NACHT_NTPase"/>
</dbReference>
<feature type="transmembrane region" description="Helical" evidence="1">
    <location>
        <begin position="24"/>
        <end position="44"/>
    </location>
</feature>